<proteinExistence type="predicted"/>
<dbReference type="EMBL" id="MWKN01000039">
    <property type="protein sequence ID" value="OOP59084.1"/>
    <property type="molecule type" value="Genomic_DNA"/>
</dbReference>
<dbReference type="Pfam" id="PF12113">
    <property type="entry name" value="SVM_signal"/>
    <property type="match status" value="1"/>
</dbReference>
<feature type="transmembrane region" description="Helical" evidence="1">
    <location>
        <begin position="6"/>
        <end position="24"/>
    </location>
</feature>
<accession>A0A1S9M1J1</accession>
<evidence type="ECO:0000259" key="2">
    <source>
        <dbReference type="Pfam" id="PF12113"/>
    </source>
</evidence>
<evidence type="ECO:0000313" key="3">
    <source>
        <dbReference type="EMBL" id="OOP59084.1"/>
    </source>
</evidence>
<feature type="domain" description="Sequence-variable mosaic (SVM) signal sequence" evidence="2">
    <location>
        <begin position="1"/>
        <end position="28"/>
    </location>
</feature>
<reference evidence="3 4" key="1">
    <citation type="submission" date="2017-02" db="EMBL/GenBank/DDBJ databases">
        <title>A draft genome of 'Candidatus Phytoplasma aurantifolia' the agent of the witches-broom disease of lime.</title>
        <authorList>
            <person name="Foissac X."/>
            <person name="Carle P."/>
        </authorList>
    </citation>
    <scope>NUCLEOTIDE SEQUENCE [LARGE SCALE GENOMIC DNA]</scope>
    <source>
        <strain evidence="3 4">WBDL</strain>
    </source>
</reference>
<keyword evidence="1" id="KW-0472">Membrane</keyword>
<keyword evidence="1" id="KW-0812">Transmembrane</keyword>
<dbReference type="OrthoDB" id="386234at2"/>
<dbReference type="AlphaFoldDB" id="A0A1S9M1J1"/>
<dbReference type="Proteomes" id="UP000189722">
    <property type="component" value="Unassembled WGS sequence"/>
</dbReference>
<keyword evidence="1" id="KW-1133">Transmembrane helix</keyword>
<sequence>MFKLSSQFKIISICLFVVVGLFLINNKKLYAFPGINLDVRKNQIQGEINSLVIEMSNIFNDMSIDSSTRLNRMTITNDRINILFNELEMINQQINIRDMLNLQRNNNENRQNHTRRI</sequence>
<name>A0A1S9M1J1_9MOLU</name>
<protein>
    <submittedName>
        <fullName evidence="3">Effector protein</fullName>
    </submittedName>
</protein>
<comment type="caution">
    <text evidence="3">The sequence shown here is derived from an EMBL/GenBank/DDBJ whole genome shotgun (WGS) entry which is preliminary data.</text>
</comment>
<organism evidence="3 4">
    <name type="scientific">Candidatus Phytoplasma citri</name>
    <dbReference type="NCBI Taxonomy" id="180978"/>
    <lineage>
        <taxon>Bacteria</taxon>
        <taxon>Bacillati</taxon>
        <taxon>Mycoplasmatota</taxon>
        <taxon>Mollicutes</taxon>
        <taxon>Acholeplasmatales</taxon>
        <taxon>Acholeplasmataceae</taxon>
        <taxon>Candidatus Phytoplasma</taxon>
        <taxon>16SrII (Peanut WB group)</taxon>
    </lineage>
</organism>
<dbReference type="RefSeq" id="WP_078123041.1">
    <property type="nucleotide sequence ID" value="NZ_JBDPDC010000079.1"/>
</dbReference>
<dbReference type="InterPro" id="IPR021970">
    <property type="entry name" value="SVM_signal"/>
</dbReference>
<evidence type="ECO:0000313" key="4">
    <source>
        <dbReference type="Proteomes" id="UP000189722"/>
    </source>
</evidence>
<gene>
    <name evidence="3" type="ORF">B2G44_01235</name>
</gene>
<evidence type="ECO:0000256" key="1">
    <source>
        <dbReference type="SAM" id="Phobius"/>
    </source>
</evidence>